<reference evidence="2 3" key="2">
    <citation type="submission" date="2015-05" db="EMBL/GenBank/DDBJ databases">
        <authorList>
            <person name="Morales-Cruz A."/>
            <person name="Amrine K.C."/>
            <person name="Cantu D."/>
        </authorList>
    </citation>
    <scope>NUCLEOTIDE SEQUENCE [LARGE SCALE GENOMIC DNA]</scope>
    <source>
        <strain evidence="2">DA912</strain>
    </source>
</reference>
<accession>A0A0G2HXQ1</accession>
<reference evidence="2 3" key="1">
    <citation type="submission" date="2015-05" db="EMBL/GenBank/DDBJ databases">
        <title>Distinctive expansion of gene families associated with plant cell wall degradation and secondary metabolism in the genomes of grapevine trunk pathogens.</title>
        <authorList>
            <person name="Lawrence D.P."/>
            <person name="Travadon R."/>
            <person name="Rolshausen P.E."/>
            <person name="Baumgartner K."/>
        </authorList>
    </citation>
    <scope>NUCLEOTIDE SEQUENCE [LARGE SCALE GENOMIC DNA]</scope>
    <source>
        <strain evidence="2">DA912</strain>
    </source>
</reference>
<evidence type="ECO:0000256" key="1">
    <source>
        <dbReference type="SAM" id="MobiDB-lite"/>
    </source>
</evidence>
<evidence type="ECO:0000313" key="3">
    <source>
        <dbReference type="Proteomes" id="UP000034680"/>
    </source>
</evidence>
<protein>
    <submittedName>
        <fullName evidence="2">Uncharacterized protein</fullName>
    </submittedName>
</protein>
<organism evidence="2 3">
    <name type="scientific">Diaporthe ampelina</name>
    <dbReference type="NCBI Taxonomy" id="1214573"/>
    <lineage>
        <taxon>Eukaryota</taxon>
        <taxon>Fungi</taxon>
        <taxon>Dikarya</taxon>
        <taxon>Ascomycota</taxon>
        <taxon>Pezizomycotina</taxon>
        <taxon>Sordariomycetes</taxon>
        <taxon>Sordariomycetidae</taxon>
        <taxon>Diaporthales</taxon>
        <taxon>Diaporthaceae</taxon>
        <taxon>Diaporthe</taxon>
    </lineage>
</organism>
<gene>
    <name evidence="2" type="ORF">UCDDA912_g07312</name>
</gene>
<proteinExistence type="predicted"/>
<feature type="region of interest" description="Disordered" evidence="1">
    <location>
        <begin position="1"/>
        <end position="22"/>
    </location>
</feature>
<dbReference type="EMBL" id="LCUC01000290">
    <property type="protein sequence ID" value="KKY32725.1"/>
    <property type="molecule type" value="Genomic_DNA"/>
</dbReference>
<name>A0A0G2HXQ1_9PEZI</name>
<dbReference type="AlphaFoldDB" id="A0A0G2HXQ1"/>
<feature type="compositionally biased region" description="Polar residues" evidence="1">
    <location>
        <begin position="1"/>
        <end position="15"/>
    </location>
</feature>
<sequence>MAKCTNCGNDSSKWAGTTKEKVNCPKTSGNKCRSCTWAGNTRVKCCNGKCDGRGNELCGTCGGKGWRYTGNNILCTMPHDNSSVKRR</sequence>
<dbReference type="OrthoDB" id="5197053at2759"/>
<evidence type="ECO:0000313" key="2">
    <source>
        <dbReference type="EMBL" id="KKY32725.1"/>
    </source>
</evidence>
<dbReference type="Proteomes" id="UP000034680">
    <property type="component" value="Unassembled WGS sequence"/>
</dbReference>
<comment type="caution">
    <text evidence="2">The sequence shown here is derived from an EMBL/GenBank/DDBJ whole genome shotgun (WGS) entry which is preliminary data.</text>
</comment>
<keyword evidence="3" id="KW-1185">Reference proteome</keyword>